<evidence type="ECO:0000259" key="1">
    <source>
        <dbReference type="Pfam" id="PF07993"/>
    </source>
</evidence>
<evidence type="ECO:0000313" key="2">
    <source>
        <dbReference type="EMBL" id="GAB0138103.1"/>
    </source>
</evidence>
<dbReference type="EMBL" id="BAAFGZ010000358">
    <property type="protein sequence ID" value="GAB0138103.1"/>
    <property type="molecule type" value="Genomic_DNA"/>
</dbReference>
<reference evidence="3" key="1">
    <citation type="submission" date="2024-06" db="EMBL/GenBank/DDBJ databases">
        <title>Draft Genome Sequences of Epichloe bromicola Strains Isolated from Elymus ciliaris.</title>
        <authorList>
            <consortium name="Epichloe bromicola genome sequencing consortium"/>
            <person name="Miura A."/>
            <person name="Imano S."/>
            <person name="Ashida A."/>
            <person name="Sato I."/>
            <person name="Chiba S."/>
            <person name="Tanaka A."/>
            <person name="Camagna M."/>
            <person name="Takemoto D."/>
        </authorList>
    </citation>
    <scope>NUCLEOTIDE SEQUENCE [LARGE SCALE GENOMIC DNA]</scope>
    <source>
        <strain evidence="3">DP</strain>
    </source>
</reference>
<accession>A0ABQ0CXE1</accession>
<dbReference type="Proteomes" id="UP001562357">
    <property type="component" value="Unassembled WGS sequence"/>
</dbReference>
<evidence type="ECO:0000313" key="3">
    <source>
        <dbReference type="Proteomes" id="UP001562357"/>
    </source>
</evidence>
<comment type="caution">
    <text evidence="2">The sequence shown here is derived from an EMBL/GenBank/DDBJ whole genome shotgun (WGS) entry which is preliminary data.</text>
</comment>
<name>A0ABQ0CXE1_9HYPO</name>
<sequence length="213" mass="23656">MGLPITRKTAKAVSINLTAYAHKVTIQRGTLNQPRFGIKDEHVWGTIQADLDVVLHVAWPVNYNLALSEFRSSLQAVDVVSEFVVVLVEKGLNHVPGHASILNLLNSQPASWTSMLPAVAQSMQNVLDTPVELIPARAWLGRIEQALQRAISNRDTSIVSLIDALPAVKLLDSFRSTFSETRAQKWEVKRVLATECMRVLPAVQSSWLNEWIS</sequence>
<keyword evidence="3" id="KW-1185">Reference proteome</keyword>
<dbReference type="Pfam" id="PF07993">
    <property type="entry name" value="NAD_binding_4"/>
    <property type="match status" value="1"/>
</dbReference>
<proteinExistence type="predicted"/>
<feature type="domain" description="Thioester reductase (TE)" evidence="1">
    <location>
        <begin position="19"/>
        <end position="72"/>
    </location>
</feature>
<protein>
    <submittedName>
        <fullName evidence="2">Nrps</fullName>
    </submittedName>
</protein>
<dbReference type="Gene3D" id="3.40.50.720">
    <property type="entry name" value="NAD(P)-binding Rossmann-like Domain"/>
    <property type="match status" value="2"/>
</dbReference>
<gene>
    <name evidence="2" type="primary">g6348</name>
    <name evidence="2" type="ORF">EsDP_00006348</name>
</gene>
<dbReference type="InterPro" id="IPR013120">
    <property type="entry name" value="FAR_NAD-bd"/>
</dbReference>
<organism evidence="2 3">
    <name type="scientific">Epichloe bromicola</name>
    <dbReference type="NCBI Taxonomy" id="79588"/>
    <lineage>
        <taxon>Eukaryota</taxon>
        <taxon>Fungi</taxon>
        <taxon>Dikarya</taxon>
        <taxon>Ascomycota</taxon>
        <taxon>Pezizomycotina</taxon>
        <taxon>Sordariomycetes</taxon>
        <taxon>Hypocreomycetidae</taxon>
        <taxon>Hypocreales</taxon>
        <taxon>Clavicipitaceae</taxon>
        <taxon>Epichloe</taxon>
    </lineage>
</organism>